<dbReference type="InterPro" id="IPR011013">
    <property type="entry name" value="Gal_mutarotase_sf_dom"/>
</dbReference>
<dbReference type="InterPro" id="IPR014718">
    <property type="entry name" value="GH-type_carb-bd"/>
</dbReference>
<proteinExistence type="predicted"/>
<organism evidence="1 2">
    <name type="scientific">Candidatus Lumbricidiphila eiseniae</name>
    <dbReference type="NCBI Taxonomy" id="1969409"/>
    <lineage>
        <taxon>Bacteria</taxon>
        <taxon>Bacillati</taxon>
        <taxon>Actinomycetota</taxon>
        <taxon>Actinomycetes</taxon>
        <taxon>Micrococcales</taxon>
        <taxon>Microbacteriaceae</taxon>
        <taxon>Candidatus Lumbricidiphila</taxon>
    </lineage>
</organism>
<gene>
    <name evidence="1" type="ORF">B5766_05085</name>
</gene>
<dbReference type="GO" id="GO:0030246">
    <property type="term" value="F:carbohydrate binding"/>
    <property type="evidence" value="ECO:0007669"/>
    <property type="project" value="InterPro"/>
</dbReference>
<accession>A0A2A6FSD5</accession>
<evidence type="ECO:0000313" key="2">
    <source>
        <dbReference type="Proteomes" id="UP000219994"/>
    </source>
</evidence>
<evidence type="ECO:0008006" key="3">
    <source>
        <dbReference type="Google" id="ProtNLM"/>
    </source>
</evidence>
<comment type="caution">
    <text evidence="1">The sequence shown here is derived from an EMBL/GenBank/DDBJ whole genome shotgun (WGS) entry which is preliminary data.</text>
</comment>
<dbReference type="AlphaFoldDB" id="A0A2A6FSD5"/>
<dbReference type="SUPFAM" id="SSF74650">
    <property type="entry name" value="Galactose mutarotase-like"/>
    <property type="match status" value="1"/>
</dbReference>
<sequence>MSVRADTNWAYNGCNAVVLENEELRLVILPGLGGKIFQLTDRRSRRDLLWHNPRLTAREVPFGSSYDDVFFGGWDELFPNDLPETLADEPFPDHGELWASRWQWQLTATGPDVATIVLTLRAPISGVSLTKTITLADGDSHATIAWNIRNDGGYDLPFLWKQHVAVPTLEPATLEWGARTVYLEEFGSPRAGRKGTSYTWPYLIDEQGVSHDMRPTLPKTSRRAEFQYATSLTAGWCAVRYHDGHGIGLSFDATVFPSCWAFASYGGWRSHEVLVLEPCTGYPVSVEQGVAAGTHRVFPAGGVIETSMTVVAFRGCSEISHIDRRGRVTMLERGSGPLVSLPANRYPSDDAREGQ</sequence>
<evidence type="ECO:0000313" key="1">
    <source>
        <dbReference type="EMBL" id="PDQ35588.1"/>
    </source>
</evidence>
<dbReference type="Proteomes" id="UP000219994">
    <property type="component" value="Unassembled WGS sequence"/>
</dbReference>
<name>A0A2A6FSD5_9MICO</name>
<protein>
    <recommendedName>
        <fullName evidence="3">DUF5107 domain-containing protein</fullName>
    </recommendedName>
</protein>
<dbReference type="Gene3D" id="2.70.98.10">
    <property type="match status" value="1"/>
</dbReference>
<dbReference type="GO" id="GO:0003824">
    <property type="term" value="F:catalytic activity"/>
    <property type="evidence" value="ECO:0007669"/>
    <property type="project" value="InterPro"/>
</dbReference>
<dbReference type="EMBL" id="NAEP01000031">
    <property type="protein sequence ID" value="PDQ35588.1"/>
    <property type="molecule type" value="Genomic_DNA"/>
</dbReference>
<dbReference type="GO" id="GO:0005975">
    <property type="term" value="P:carbohydrate metabolic process"/>
    <property type="evidence" value="ECO:0007669"/>
    <property type="project" value="InterPro"/>
</dbReference>
<reference evidence="2" key="1">
    <citation type="submission" date="2017-03" db="EMBL/GenBank/DDBJ databases">
        <authorList>
            <person name="Lund M.B."/>
        </authorList>
    </citation>
    <scope>NUCLEOTIDE SEQUENCE [LARGE SCALE GENOMIC DNA]</scope>
</reference>